<dbReference type="EMBL" id="MLCA01000014">
    <property type="protein sequence ID" value="MEE7493380.1"/>
    <property type="molecule type" value="Genomic_DNA"/>
</dbReference>
<feature type="compositionally biased region" description="Basic and acidic residues" evidence="1">
    <location>
        <begin position="393"/>
        <end position="405"/>
    </location>
</feature>
<comment type="caution">
    <text evidence="2">The sequence shown here is derived from an EMBL/GenBank/DDBJ whole genome shotgun (WGS) entry which is preliminary data.</text>
</comment>
<name>A0ABU7TUN0_9HYPH</name>
<evidence type="ECO:0000313" key="3">
    <source>
        <dbReference type="Proteomes" id="UP001355206"/>
    </source>
</evidence>
<keyword evidence="3" id="KW-1185">Reference proteome</keyword>
<protein>
    <submittedName>
        <fullName evidence="2">Uncharacterized protein</fullName>
    </submittedName>
</protein>
<evidence type="ECO:0000313" key="2">
    <source>
        <dbReference type="EMBL" id="MEE7493380.1"/>
    </source>
</evidence>
<organism evidence="2 3">
    <name type="scientific">Methylobacterium oryzae</name>
    <dbReference type="NCBI Taxonomy" id="334852"/>
    <lineage>
        <taxon>Bacteria</taxon>
        <taxon>Pseudomonadati</taxon>
        <taxon>Pseudomonadota</taxon>
        <taxon>Alphaproteobacteria</taxon>
        <taxon>Hyphomicrobiales</taxon>
        <taxon>Methylobacteriaceae</taxon>
        <taxon>Methylobacterium</taxon>
    </lineage>
</organism>
<proteinExistence type="predicted"/>
<dbReference type="Proteomes" id="UP001355206">
    <property type="component" value="Unassembled WGS sequence"/>
</dbReference>
<accession>A0ABU7TUN0</accession>
<feature type="region of interest" description="Disordered" evidence="1">
    <location>
        <begin position="379"/>
        <end position="419"/>
    </location>
</feature>
<feature type="compositionally biased region" description="Polar residues" evidence="1">
    <location>
        <begin position="410"/>
        <end position="419"/>
    </location>
</feature>
<gene>
    <name evidence="2" type="ORF">MOTC310_24160</name>
</gene>
<reference evidence="2 3" key="1">
    <citation type="journal article" date="2012" name="Genet. Mol. Biol.">
        <title>Analysis of 16S rRNA and mxaF genes revealing insights into Methylobacterium niche-specific plant association.</title>
        <authorList>
            <person name="Dourado M.N."/>
            <person name="Andreote F.D."/>
            <person name="Dini-Andreote F."/>
            <person name="Conti R."/>
            <person name="Araujo J.M."/>
            <person name="Araujo W.L."/>
        </authorList>
    </citation>
    <scope>NUCLEOTIDE SEQUENCE [LARGE SCALE GENOMIC DNA]</scope>
    <source>
        <strain evidence="2 3">TC3-10</strain>
    </source>
</reference>
<evidence type="ECO:0000256" key="1">
    <source>
        <dbReference type="SAM" id="MobiDB-lite"/>
    </source>
</evidence>
<sequence length="419" mass="45721">MVAETAVRHAVQALWPAVVGDSRTLGHAVQALWPAVVGDSRTLGHVVRRDLSARKATPDGTAVFGSRQEARRRTKGLISHEEMIRTRLLPLYLCGDRVCRGNAAAKLVMHDAGGTEIAAPAANQDPLPKKRVRPLKEMTKRPRRSHERPGAWLRHAAPAGAVLHDAMPEGTRVTVLRLALRESVLVVPLTNHRGKQGRLLTRVAWAGSAGLANVTIKVDDERVHVTFDPAAVAEHPERKPPTAFVPGRVLGIDRNPNALGGTVLDVAKRESVARPDLPGAVVDHLLVVPNLDRYASAEAAAEAMARAAAAFVALARKNRCGTIVVESLKFGGGRTRSRRLNHLLSRWCRRDSSRTCGVGRVSPASGCWRCRRGTRPWSERPLRPAGRVRVRRRDGPPPPRRERSHGSFRPTMQATSWAG</sequence>